<organism evidence="7 8">
    <name type="scientific">Congregibacter brevis</name>
    <dbReference type="NCBI Taxonomy" id="3081201"/>
    <lineage>
        <taxon>Bacteria</taxon>
        <taxon>Pseudomonadati</taxon>
        <taxon>Pseudomonadota</taxon>
        <taxon>Gammaproteobacteria</taxon>
        <taxon>Cellvibrionales</taxon>
        <taxon>Halieaceae</taxon>
        <taxon>Congregibacter</taxon>
    </lineage>
</organism>
<keyword evidence="8" id="KW-1185">Reference proteome</keyword>
<gene>
    <name evidence="7" type="ORF">R0137_03785</name>
</gene>
<evidence type="ECO:0000313" key="8">
    <source>
        <dbReference type="Proteomes" id="UP001626549"/>
    </source>
</evidence>
<feature type="transmembrane region" description="Helical" evidence="5">
    <location>
        <begin position="267"/>
        <end position="291"/>
    </location>
</feature>
<dbReference type="InterPro" id="IPR001927">
    <property type="entry name" value="Na/Gal_symport"/>
</dbReference>
<protein>
    <submittedName>
        <fullName evidence="7">MFS transporter</fullName>
    </submittedName>
</protein>
<accession>A0ABZ0IF16</accession>
<evidence type="ECO:0000256" key="4">
    <source>
        <dbReference type="ARBA" id="ARBA00023136"/>
    </source>
</evidence>
<dbReference type="NCBIfam" id="TIGR00792">
    <property type="entry name" value="gph"/>
    <property type="match status" value="1"/>
</dbReference>
<dbReference type="InterPro" id="IPR036259">
    <property type="entry name" value="MFS_trans_sf"/>
</dbReference>
<evidence type="ECO:0000256" key="1">
    <source>
        <dbReference type="ARBA" id="ARBA00009617"/>
    </source>
</evidence>
<evidence type="ECO:0000256" key="3">
    <source>
        <dbReference type="ARBA" id="ARBA00022989"/>
    </source>
</evidence>
<evidence type="ECO:0000313" key="7">
    <source>
        <dbReference type="EMBL" id="WOJ97700.1"/>
    </source>
</evidence>
<comment type="similarity">
    <text evidence="1">Belongs to the sodium:galactoside symporter (TC 2.A.2) family.</text>
</comment>
<dbReference type="RefSeq" id="WP_407328667.1">
    <property type="nucleotide sequence ID" value="NZ_CP136865.1"/>
</dbReference>
<dbReference type="SUPFAM" id="SSF103473">
    <property type="entry name" value="MFS general substrate transporter"/>
    <property type="match status" value="1"/>
</dbReference>
<dbReference type="Proteomes" id="UP001626549">
    <property type="component" value="Chromosome"/>
</dbReference>
<dbReference type="Pfam" id="PF13347">
    <property type="entry name" value="MFS_2"/>
    <property type="match status" value="1"/>
</dbReference>
<evidence type="ECO:0000256" key="2">
    <source>
        <dbReference type="ARBA" id="ARBA00022692"/>
    </source>
</evidence>
<sequence>MTTEKLSFREKLGYGLGDTASNFFFQVFNLFLMYYYTDVFGLPPAAVGAMFLVTKVIDAVSDPIMGLIADRTNSRWGKYRPYLLWGAVPYGVCGYLMFAGSPDMSPTAKLVYAYVTYTLMMLAYTIINVPYSALMGVISPSSIERTKVAGYRFICAFAAGWMIATFVGPLKELLGGGDEATGFRITMIIFAVLSVILFWTTFATTKERVVPHRVKTDVRLDIKTLLSNGPWAILFASAIVTLMNIAVRNGSLLYYFKYYVGDDGTPLLLIFDKTAVFLSLGLISMIGGILLTRYLAQHFEKRILMIALTLLNALSMAAFFYIPPDQYWLMVTVNCIGSFLIGPTPALVWSMYADCADYGEWKSGRRITALVFSTVQFAQKMGLAVGAGLLGIVLGSFGFVANEIQSETSMMGIRLMFSILPAALAILGAAFIFFYRIDQQTIVEMEEALAQRHEDSAVA</sequence>
<feature type="transmembrane region" description="Helical" evidence="5">
    <location>
        <begin position="182"/>
        <end position="204"/>
    </location>
</feature>
<dbReference type="InterPro" id="IPR020846">
    <property type="entry name" value="MFS_dom"/>
</dbReference>
<feature type="domain" description="Major facilitator superfamily (MFS) profile" evidence="6">
    <location>
        <begin position="1"/>
        <end position="440"/>
    </location>
</feature>
<dbReference type="PANTHER" id="PTHR11328">
    <property type="entry name" value="MAJOR FACILITATOR SUPERFAMILY DOMAIN-CONTAINING PROTEIN"/>
    <property type="match status" value="1"/>
</dbReference>
<keyword evidence="3 5" id="KW-1133">Transmembrane helix</keyword>
<feature type="transmembrane region" description="Helical" evidence="5">
    <location>
        <begin position="225"/>
        <end position="247"/>
    </location>
</feature>
<keyword evidence="2 5" id="KW-0812">Transmembrane</keyword>
<dbReference type="PANTHER" id="PTHR11328:SF24">
    <property type="entry name" value="MAJOR FACILITATOR SUPERFAMILY (MFS) PROFILE DOMAIN-CONTAINING PROTEIN"/>
    <property type="match status" value="1"/>
</dbReference>
<feature type="transmembrane region" description="Helical" evidence="5">
    <location>
        <begin position="303"/>
        <end position="322"/>
    </location>
</feature>
<dbReference type="EMBL" id="CP136865">
    <property type="protein sequence ID" value="WOJ97700.1"/>
    <property type="molecule type" value="Genomic_DNA"/>
</dbReference>
<dbReference type="PROSITE" id="PS50850">
    <property type="entry name" value="MFS"/>
    <property type="match status" value="1"/>
</dbReference>
<feature type="transmembrane region" description="Helical" evidence="5">
    <location>
        <begin position="413"/>
        <end position="435"/>
    </location>
</feature>
<evidence type="ECO:0000256" key="5">
    <source>
        <dbReference type="SAM" id="Phobius"/>
    </source>
</evidence>
<feature type="transmembrane region" description="Helical" evidence="5">
    <location>
        <begin position="328"/>
        <end position="352"/>
    </location>
</feature>
<feature type="transmembrane region" description="Helical" evidence="5">
    <location>
        <begin position="42"/>
        <end position="61"/>
    </location>
</feature>
<feature type="transmembrane region" description="Helical" evidence="5">
    <location>
        <begin position="381"/>
        <end position="401"/>
    </location>
</feature>
<feature type="transmembrane region" description="Helical" evidence="5">
    <location>
        <begin position="111"/>
        <end position="138"/>
    </location>
</feature>
<proteinExistence type="inferred from homology"/>
<keyword evidence="4 5" id="KW-0472">Membrane</keyword>
<feature type="transmembrane region" description="Helical" evidence="5">
    <location>
        <begin position="82"/>
        <end position="99"/>
    </location>
</feature>
<dbReference type="InterPro" id="IPR039672">
    <property type="entry name" value="MFS_2"/>
</dbReference>
<reference evidence="7 8" key="1">
    <citation type="submission" date="2023-10" db="EMBL/GenBank/DDBJ databases">
        <title>Two novel species belonging to the OM43/NOR5 clade.</title>
        <authorList>
            <person name="Park M."/>
        </authorList>
    </citation>
    <scope>NUCLEOTIDE SEQUENCE [LARGE SCALE GENOMIC DNA]</scope>
    <source>
        <strain evidence="7 8">IMCC45268</strain>
    </source>
</reference>
<feature type="transmembrane region" description="Helical" evidence="5">
    <location>
        <begin position="12"/>
        <end position="36"/>
    </location>
</feature>
<dbReference type="CDD" id="cd17332">
    <property type="entry name" value="MFS_MelB_like"/>
    <property type="match status" value="1"/>
</dbReference>
<dbReference type="Gene3D" id="1.20.1250.20">
    <property type="entry name" value="MFS general substrate transporter like domains"/>
    <property type="match status" value="2"/>
</dbReference>
<feature type="transmembrane region" description="Helical" evidence="5">
    <location>
        <begin position="150"/>
        <end position="170"/>
    </location>
</feature>
<evidence type="ECO:0000259" key="6">
    <source>
        <dbReference type="PROSITE" id="PS50850"/>
    </source>
</evidence>
<name>A0ABZ0IF16_9GAMM</name>